<reference evidence="2 3" key="1">
    <citation type="submission" date="2017-04" db="EMBL/GenBank/DDBJ databases">
        <authorList>
            <person name="Afonso C.L."/>
            <person name="Miller P.J."/>
            <person name="Scott M.A."/>
            <person name="Spackman E."/>
            <person name="Goraichik I."/>
            <person name="Dimitrov K.M."/>
            <person name="Suarez D.L."/>
            <person name="Swayne D.E."/>
        </authorList>
    </citation>
    <scope>NUCLEOTIDE SEQUENCE [LARGE SCALE GENOMIC DNA]</scope>
    <source>
        <strain evidence="2 3">DSM 22418</strain>
    </source>
</reference>
<evidence type="ECO:0000313" key="3">
    <source>
        <dbReference type="Proteomes" id="UP000192980"/>
    </source>
</evidence>
<keyword evidence="3" id="KW-1185">Reference proteome</keyword>
<accession>A0A1X7HY81</accession>
<feature type="signal peptide" evidence="1">
    <location>
        <begin position="1"/>
        <end position="31"/>
    </location>
</feature>
<organism evidence="2 3">
    <name type="scientific">Sphingobacterium psychroaquaticum</name>
    <dbReference type="NCBI Taxonomy" id="561061"/>
    <lineage>
        <taxon>Bacteria</taxon>
        <taxon>Pseudomonadati</taxon>
        <taxon>Bacteroidota</taxon>
        <taxon>Sphingobacteriia</taxon>
        <taxon>Sphingobacteriales</taxon>
        <taxon>Sphingobacteriaceae</taxon>
        <taxon>Sphingobacterium</taxon>
    </lineage>
</organism>
<sequence length="305" mass="34852">MLSRCRLHLNRCSRQATSFFFFLLLQTFVCASTVSAQTVPRETLGKVKDSALGELSGLIQSNKYPNKFWTHNDSGDSARIFLIDNKAALETTYWLSGIKAVDIEDIAKFKWEGRSYLVVADIGDNLAVRNEVQLYIFEEPDWHAGLKDVHIPKEKVRTLRMRYPDKPRDAEAIFVDPQSLTCYLISKRDFKVGLYAVNIMQSPSESILLEPKTNLPFTFITSADISDDGRWILVKNLTEVFLWERNLGVSVVLTLQQKPIKLPYQPEPQGEAICFDQDGSVFYTISERPLGLDSYLYRYSINSID</sequence>
<dbReference type="OrthoDB" id="9798438at2"/>
<dbReference type="Proteomes" id="UP000192980">
    <property type="component" value="Unassembled WGS sequence"/>
</dbReference>
<name>A0A1X7HY81_9SPHI</name>
<keyword evidence="1" id="KW-0732">Signal</keyword>
<evidence type="ECO:0008006" key="4">
    <source>
        <dbReference type="Google" id="ProtNLM"/>
    </source>
</evidence>
<protein>
    <recommendedName>
        <fullName evidence="4">Dipeptidyl peptidase IV (DPP IV) N-terminal region</fullName>
    </recommendedName>
</protein>
<dbReference type="RefSeq" id="WP_085471126.1">
    <property type="nucleotide sequence ID" value="NZ_FXAU01000001.1"/>
</dbReference>
<evidence type="ECO:0000313" key="2">
    <source>
        <dbReference type="EMBL" id="SMG06783.1"/>
    </source>
</evidence>
<evidence type="ECO:0000256" key="1">
    <source>
        <dbReference type="SAM" id="SignalP"/>
    </source>
</evidence>
<dbReference type="STRING" id="561061.SAMN05660862_0214"/>
<dbReference type="SUPFAM" id="SSF82171">
    <property type="entry name" value="DPP6 N-terminal domain-like"/>
    <property type="match status" value="1"/>
</dbReference>
<dbReference type="EMBL" id="FXAU01000001">
    <property type="protein sequence ID" value="SMG06783.1"/>
    <property type="molecule type" value="Genomic_DNA"/>
</dbReference>
<dbReference type="AlphaFoldDB" id="A0A1X7HY81"/>
<feature type="chain" id="PRO_5010868895" description="Dipeptidyl peptidase IV (DPP IV) N-terminal region" evidence="1">
    <location>
        <begin position="32"/>
        <end position="305"/>
    </location>
</feature>
<gene>
    <name evidence="2" type="ORF">SAMN05660862_0214</name>
</gene>
<proteinExistence type="predicted"/>